<gene>
    <name evidence="1" type="ORF">S03H2_64719</name>
</gene>
<organism evidence="1">
    <name type="scientific">marine sediment metagenome</name>
    <dbReference type="NCBI Taxonomy" id="412755"/>
    <lineage>
        <taxon>unclassified sequences</taxon>
        <taxon>metagenomes</taxon>
        <taxon>ecological metagenomes</taxon>
    </lineage>
</organism>
<proteinExistence type="predicted"/>
<comment type="caution">
    <text evidence="1">The sequence shown here is derived from an EMBL/GenBank/DDBJ whole genome shotgun (WGS) entry which is preliminary data.</text>
</comment>
<sequence length="35" mass="3810">MISGGDAFISEPGFTCIVDILLKLRQMSNVVINEV</sequence>
<reference evidence="1" key="1">
    <citation type="journal article" date="2014" name="Front. Microbiol.">
        <title>High frequency of phylogenetically diverse reductive dehalogenase-homologous genes in deep subseafloor sedimentary metagenomes.</title>
        <authorList>
            <person name="Kawai M."/>
            <person name="Futagami T."/>
            <person name="Toyoda A."/>
            <person name="Takaki Y."/>
            <person name="Nishi S."/>
            <person name="Hori S."/>
            <person name="Arai W."/>
            <person name="Tsubouchi T."/>
            <person name="Morono Y."/>
            <person name="Uchiyama I."/>
            <person name="Ito T."/>
            <person name="Fujiyama A."/>
            <person name="Inagaki F."/>
            <person name="Takami H."/>
        </authorList>
    </citation>
    <scope>NUCLEOTIDE SEQUENCE</scope>
    <source>
        <strain evidence="1">Expedition CK06-06</strain>
    </source>
</reference>
<feature type="non-terminal residue" evidence="1">
    <location>
        <position position="35"/>
    </location>
</feature>
<name>X1IGR3_9ZZZZ</name>
<dbReference type="AlphaFoldDB" id="X1IGR3"/>
<accession>X1IGR3</accession>
<protein>
    <submittedName>
        <fullName evidence="1">Uncharacterized protein</fullName>
    </submittedName>
</protein>
<dbReference type="EMBL" id="BARU01042072">
    <property type="protein sequence ID" value="GAH80897.1"/>
    <property type="molecule type" value="Genomic_DNA"/>
</dbReference>
<evidence type="ECO:0000313" key="1">
    <source>
        <dbReference type="EMBL" id="GAH80897.1"/>
    </source>
</evidence>